<protein>
    <submittedName>
        <fullName evidence="1">Unannotated protein</fullName>
    </submittedName>
</protein>
<proteinExistence type="predicted"/>
<reference evidence="1" key="1">
    <citation type="submission" date="2020-05" db="EMBL/GenBank/DDBJ databases">
        <authorList>
            <person name="Chiriac C."/>
            <person name="Salcher M."/>
            <person name="Ghai R."/>
            <person name="Kavagutti S V."/>
        </authorList>
    </citation>
    <scope>NUCLEOTIDE SEQUENCE</scope>
</reference>
<dbReference type="PANTHER" id="PTHR42110:SF1">
    <property type="entry name" value="L-ASPARAGINASE, PUTATIVE (AFU_ORTHOLOGUE AFUA_3G11890)-RELATED"/>
    <property type="match status" value="1"/>
</dbReference>
<dbReference type="Pfam" id="PF06089">
    <property type="entry name" value="Asparaginase_II"/>
    <property type="match status" value="1"/>
</dbReference>
<dbReference type="AlphaFoldDB" id="A0A6J6KBA1"/>
<sequence length="323" mass="33063">MSASPLSDAFVELAVTTRNGHDESVHYGAVVALESDGSVAFALGDAGAVVFPRSSTKPIQATAMVASGLSLPPRLLALVCASHDGRAEHLSTAKEILATAGLTEDALGNTADYPLDPDAQDAAIRAGGVKTALQMNCSGKHSGMLATCVHNGWDLESYLHVDHPLQLRITEMVPQLAGEEASFIGVDGCGAPAHALSLTGLARAFRSVALAPSSSAAGQVATAIRQHPEMLGGPTRDITLLIQGVPGLMGKDGAEGVFAIALPDGRAIALKISDGANRARPPVMKFALQALGVDVSAVDPRAFDSVIFGHGKPVGSVRVTATL</sequence>
<dbReference type="PANTHER" id="PTHR42110">
    <property type="entry name" value="L-ASPARAGINASE, PUTATIVE (AFU_ORTHOLOGUE AFUA_3G11890)-RELATED"/>
    <property type="match status" value="1"/>
</dbReference>
<name>A0A6J6KBA1_9ZZZZ</name>
<gene>
    <name evidence="1" type="ORF">UFOPK2166_00596</name>
</gene>
<dbReference type="InterPro" id="IPR010349">
    <property type="entry name" value="Asparaginase_II"/>
</dbReference>
<dbReference type="EMBL" id="CAEZWB010000061">
    <property type="protein sequence ID" value="CAB4647060.1"/>
    <property type="molecule type" value="Genomic_DNA"/>
</dbReference>
<evidence type="ECO:0000313" key="1">
    <source>
        <dbReference type="EMBL" id="CAB4647060.1"/>
    </source>
</evidence>
<accession>A0A6J6KBA1</accession>
<organism evidence="1">
    <name type="scientific">freshwater metagenome</name>
    <dbReference type="NCBI Taxonomy" id="449393"/>
    <lineage>
        <taxon>unclassified sequences</taxon>
        <taxon>metagenomes</taxon>
        <taxon>ecological metagenomes</taxon>
    </lineage>
</organism>